<name>A0ABR3F3D9_9AGAR</name>
<keyword evidence="6 8" id="KW-1133">Transmembrane helix</keyword>
<feature type="transmembrane region" description="Helical" evidence="8">
    <location>
        <begin position="49"/>
        <end position="69"/>
    </location>
</feature>
<keyword evidence="4" id="KW-0808">Transferase</keyword>
<dbReference type="InterPro" id="IPR039653">
    <property type="entry name" value="Prenyltransferase"/>
</dbReference>
<evidence type="ECO:0000256" key="7">
    <source>
        <dbReference type="ARBA" id="ARBA00023136"/>
    </source>
</evidence>
<accession>A0ABR3F3D9</accession>
<feature type="transmembrane region" description="Helical" evidence="8">
    <location>
        <begin position="220"/>
        <end position="237"/>
    </location>
</feature>
<protein>
    <recommendedName>
        <fullName evidence="11">4-hydroxybenzoate polyprenyltransferase</fullName>
    </recommendedName>
</protein>
<evidence type="ECO:0000256" key="4">
    <source>
        <dbReference type="ARBA" id="ARBA00022679"/>
    </source>
</evidence>
<evidence type="ECO:0000313" key="10">
    <source>
        <dbReference type="Proteomes" id="UP001465976"/>
    </source>
</evidence>
<comment type="cofactor">
    <cofactor evidence="1">
        <name>Mg(2+)</name>
        <dbReference type="ChEBI" id="CHEBI:18420"/>
    </cofactor>
</comment>
<dbReference type="InterPro" id="IPR044878">
    <property type="entry name" value="UbiA_sf"/>
</dbReference>
<dbReference type="PROSITE" id="PS00943">
    <property type="entry name" value="UBIA"/>
    <property type="match status" value="1"/>
</dbReference>
<dbReference type="Gene3D" id="1.20.120.1780">
    <property type="entry name" value="UbiA prenyltransferase"/>
    <property type="match status" value="1"/>
</dbReference>
<evidence type="ECO:0000256" key="3">
    <source>
        <dbReference type="ARBA" id="ARBA00005985"/>
    </source>
</evidence>
<comment type="similarity">
    <text evidence="3">Belongs to the UbiA prenyltransferase family.</text>
</comment>
<organism evidence="9 10">
    <name type="scientific">Marasmius crinis-equi</name>
    <dbReference type="NCBI Taxonomy" id="585013"/>
    <lineage>
        <taxon>Eukaryota</taxon>
        <taxon>Fungi</taxon>
        <taxon>Dikarya</taxon>
        <taxon>Basidiomycota</taxon>
        <taxon>Agaricomycotina</taxon>
        <taxon>Agaricomycetes</taxon>
        <taxon>Agaricomycetidae</taxon>
        <taxon>Agaricales</taxon>
        <taxon>Marasmiineae</taxon>
        <taxon>Marasmiaceae</taxon>
        <taxon>Marasmius</taxon>
    </lineage>
</organism>
<evidence type="ECO:0000256" key="8">
    <source>
        <dbReference type="SAM" id="Phobius"/>
    </source>
</evidence>
<evidence type="ECO:0008006" key="11">
    <source>
        <dbReference type="Google" id="ProtNLM"/>
    </source>
</evidence>
<feature type="transmembrane region" description="Helical" evidence="8">
    <location>
        <begin position="145"/>
        <end position="163"/>
    </location>
</feature>
<evidence type="ECO:0000313" key="9">
    <source>
        <dbReference type="EMBL" id="KAL0569756.1"/>
    </source>
</evidence>
<feature type="transmembrane region" description="Helical" evidence="8">
    <location>
        <begin position="244"/>
        <end position="267"/>
    </location>
</feature>
<dbReference type="Pfam" id="PF01040">
    <property type="entry name" value="UbiA"/>
    <property type="match status" value="1"/>
</dbReference>
<sequence>MSEKFLASPYLELARIHKFPLGSSLLIWPSVWGLLLAAQNHQIDAKSLVLQHVWFALGSTVVYGAASVFNDIYDRDLDGKVGRTKNRPLATGSVSVFNASVLLAALTGTALYLLSYTNSTAFTWGLVGAFPFHALYPLMKRVTHWPQAWLGFAMNWGMLVAYLNNTGGQMDSHILVLLLGTVAWTVLYSTIYAFQDYQDNIKLGIKSTAVLFGEDNATRILYGFSLVFLASLYYAGVQNGQGTSFFLISFGGALLHILWQLGTWVVYDGDDSSSKFKANGDLGGIIWFGLLVDYCFKSGTVAA</sequence>
<dbReference type="CDD" id="cd13959">
    <property type="entry name" value="PT_UbiA_COQ2"/>
    <property type="match status" value="1"/>
</dbReference>
<keyword evidence="7 8" id="KW-0472">Membrane</keyword>
<feature type="transmembrane region" description="Helical" evidence="8">
    <location>
        <begin position="89"/>
        <end position="114"/>
    </location>
</feature>
<feature type="transmembrane region" description="Helical" evidence="8">
    <location>
        <begin position="20"/>
        <end position="37"/>
    </location>
</feature>
<dbReference type="PANTHER" id="PTHR11048">
    <property type="entry name" value="PRENYLTRANSFERASES"/>
    <property type="match status" value="1"/>
</dbReference>
<reference evidence="9 10" key="1">
    <citation type="submission" date="2024-02" db="EMBL/GenBank/DDBJ databases">
        <title>A draft genome for the cacao thread blight pathogen Marasmius crinis-equi.</title>
        <authorList>
            <person name="Cohen S.P."/>
            <person name="Baruah I.K."/>
            <person name="Amoako-Attah I."/>
            <person name="Bukari Y."/>
            <person name="Meinhardt L.W."/>
            <person name="Bailey B.A."/>
        </authorList>
    </citation>
    <scope>NUCLEOTIDE SEQUENCE [LARGE SCALE GENOMIC DNA]</scope>
    <source>
        <strain evidence="9 10">GH-76</strain>
    </source>
</reference>
<evidence type="ECO:0000256" key="5">
    <source>
        <dbReference type="ARBA" id="ARBA00022692"/>
    </source>
</evidence>
<dbReference type="InterPro" id="IPR000537">
    <property type="entry name" value="UbiA_prenyltransferase"/>
</dbReference>
<evidence type="ECO:0000256" key="2">
    <source>
        <dbReference type="ARBA" id="ARBA00004141"/>
    </source>
</evidence>
<dbReference type="Gene3D" id="1.10.357.140">
    <property type="entry name" value="UbiA prenyltransferase"/>
    <property type="match status" value="1"/>
</dbReference>
<dbReference type="InterPro" id="IPR030470">
    <property type="entry name" value="UbiA_prenylTrfase_CS"/>
</dbReference>
<dbReference type="Proteomes" id="UP001465976">
    <property type="component" value="Unassembled WGS sequence"/>
</dbReference>
<dbReference type="EMBL" id="JBAHYK010001058">
    <property type="protein sequence ID" value="KAL0569756.1"/>
    <property type="molecule type" value="Genomic_DNA"/>
</dbReference>
<evidence type="ECO:0000256" key="1">
    <source>
        <dbReference type="ARBA" id="ARBA00001946"/>
    </source>
</evidence>
<dbReference type="PANTHER" id="PTHR11048:SF28">
    <property type="entry name" value="4-HYDROXYBENZOATE POLYPRENYLTRANSFERASE, MITOCHONDRIAL"/>
    <property type="match status" value="1"/>
</dbReference>
<keyword evidence="10" id="KW-1185">Reference proteome</keyword>
<keyword evidence="5 8" id="KW-0812">Transmembrane</keyword>
<comment type="subcellular location">
    <subcellularLocation>
        <location evidence="2">Membrane</location>
        <topology evidence="2">Multi-pass membrane protein</topology>
    </subcellularLocation>
</comment>
<feature type="transmembrane region" description="Helical" evidence="8">
    <location>
        <begin position="175"/>
        <end position="194"/>
    </location>
</feature>
<proteinExistence type="inferred from homology"/>
<comment type="caution">
    <text evidence="9">The sequence shown here is derived from an EMBL/GenBank/DDBJ whole genome shotgun (WGS) entry which is preliminary data.</text>
</comment>
<evidence type="ECO:0000256" key="6">
    <source>
        <dbReference type="ARBA" id="ARBA00022989"/>
    </source>
</evidence>
<gene>
    <name evidence="9" type="ORF">V5O48_012208</name>
</gene>